<sequence>MESTRVGGIIMEDYTAAARRHWADAQLLDREQRRQNADHHYGFAAECALKSALQAMGYFREEAHRKHINVLWNRMQATAFQHRFPGLVGLLAGSNRFDDWDVEQRYHGDGAVTEEAIKVHRDCAHRLLRAVGLFRG</sequence>
<name>A0AAJ0XBD5_9GAMM</name>
<dbReference type="EMBL" id="NRSJ01000029">
    <property type="protein sequence ID" value="MBK1705832.1"/>
    <property type="molecule type" value="Genomic_DNA"/>
</dbReference>
<gene>
    <name evidence="1" type="ORF">CKO40_15030</name>
</gene>
<evidence type="ECO:0000313" key="1">
    <source>
        <dbReference type="EMBL" id="MBK1705832.1"/>
    </source>
</evidence>
<dbReference type="Proteomes" id="UP001296776">
    <property type="component" value="Unassembled WGS sequence"/>
</dbReference>
<reference evidence="1" key="2">
    <citation type="journal article" date="2020" name="Microorganisms">
        <title>Osmotic Adaptation and Compatible Solute Biosynthesis of Phototrophic Bacteria as Revealed from Genome Analyses.</title>
        <authorList>
            <person name="Imhoff J.F."/>
            <person name="Rahn T."/>
            <person name="Kunzel S."/>
            <person name="Keller A."/>
            <person name="Neulinger S.C."/>
        </authorList>
    </citation>
    <scope>NUCLEOTIDE SEQUENCE</scope>
    <source>
        <strain evidence="1">DSM 11080</strain>
    </source>
</reference>
<protein>
    <recommendedName>
        <fullName evidence="3">HEPN domain-containing protein</fullName>
    </recommendedName>
</protein>
<keyword evidence="2" id="KW-1185">Reference proteome</keyword>
<proteinExistence type="predicted"/>
<comment type="caution">
    <text evidence="1">The sequence shown here is derived from an EMBL/GenBank/DDBJ whole genome shotgun (WGS) entry which is preliminary data.</text>
</comment>
<reference evidence="1" key="1">
    <citation type="submission" date="2017-08" db="EMBL/GenBank/DDBJ databases">
        <authorList>
            <person name="Imhoff J.F."/>
            <person name="Rahn T."/>
            <person name="Kuenzel S."/>
            <person name="Neulinger S.C."/>
        </authorList>
    </citation>
    <scope>NUCLEOTIDE SEQUENCE</scope>
    <source>
        <strain evidence="1">DSM 11080</strain>
    </source>
</reference>
<accession>A0AAJ0XBD5</accession>
<evidence type="ECO:0000313" key="2">
    <source>
        <dbReference type="Proteomes" id="UP001296776"/>
    </source>
</evidence>
<organism evidence="1 2">
    <name type="scientific">Halochromatium glycolicum</name>
    <dbReference type="NCBI Taxonomy" id="85075"/>
    <lineage>
        <taxon>Bacteria</taxon>
        <taxon>Pseudomonadati</taxon>
        <taxon>Pseudomonadota</taxon>
        <taxon>Gammaproteobacteria</taxon>
        <taxon>Chromatiales</taxon>
        <taxon>Chromatiaceae</taxon>
        <taxon>Halochromatium</taxon>
    </lineage>
</organism>
<evidence type="ECO:0008006" key="3">
    <source>
        <dbReference type="Google" id="ProtNLM"/>
    </source>
</evidence>
<dbReference type="AlphaFoldDB" id="A0AAJ0XBD5"/>